<dbReference type="Ensembl" id="ENSACOT00000023026.1">
    <property type="protein sequence ID" value="ENSACOP00000022247.1"/>
    <property type="gene ID" value="ENSACOG00000015161.1"/>
</dbReference>
<feature type="chain" id="PRO_5034113414" description="Endoplasmic reticulum resident protein 29" evidence="4">
    <location>
        <begin position="29"/>
        <end position="345"/>
    </location>
</feature>
<proteinExistence type="predicted"/>
<reference evidence="7" key="1">
    <citation type="submission" date="2025-08" db="UniProtKB">
        <authorList>
            <consortium name="Ensembl"/>
        </authorList>
    </citation>
    <scope>IDENTIFICATION</scope>
</reference>
<dbReference type="Gene3D" id="3.40.30.10">
    <property type="entry name" value="Glutaredoxin"/>
    <property type="match status" value="1"/>
</dbReference>
<dbReference type="SUPFAM" id="SSF52833">
    <property type="entry name" value="Thioredoxin-like"/>
    <property type="match status" value="1"/>
</dbReference>
<evidence type="ECO:0000259" key="5">
    <source>
        <dbReference type="Pfam" id="PF07749"/>
    </source>
</evidence>
<dbReference type="Pfam" id="PF07749">
    <property type="entry name" value="ERp29"/>
    <property type="match status" value="1"/>
</dbReference>
<dbReference type="SUPFAM" id="SSF47933">
    <property type="entry name" value="ERP29 C domain-like"/>
    <property type="match status" value="1"/>
</dbReference>
<accession>A0A8B9GIY4</accession>
<keyword evidence="8" id="KW-1185">Reference proteome</keyword>
<dbReference type="PANTHER" id="PTHR12211">
    <property type="entry name" value="ENDOPLASMIC RETICULUM PROTEIN ERP29"/>
    <property type="match status" value="1"/>
</dbReference>
<feature type="signal peptide" evidence="4">
    <location>
        <begin position="1"/>
        <end position="28"/>
    </location>
</feature>
<dbReference type="FunFam" id="1.20.1150.12:FF:000001">
    <property type="entry name" value="Endoplasmic reticulum resident protein 29"/>
    <property type="match status" value="1"/>
</dbReference>
<dbReference type="CDD" id="cd03007">
    <property type="entry name" value="PDI_a_ERp29_N"/>
    <property type="match status" value="1"/>
</dbReference>
<feature type="domain" description="Endoplasmic reticulum resident protein 29 C-terminal" evidence="5">
    <location>
        <begin position="240"/>
        <end position="335"/>
    </location>
</feature>
<reference evidence="7" key="2">
    <citation type="submission" date="2025-09" db="UniProtKB">
        <authorList>
            <consortium name="Ensembl"/>
        </authorList>
    </citation>
    <scope>IDENTIFICATION</scope>
</reference>
<evidence type="ECO:0000256" key="2">
    <source>
        <dbReference type="ARBA" id="ARBA00022824"/>
    </source>
</evidence>
<sequence length="345" mass="37954">MQRLPCCCVSTQTAALLSLLPVWPQALQAPAEPAPPFCPRSCLPRLLFCSLKPPGTHVPGCPGRSRGGASPRRRWAQRGHVSPAAPLPPRSAMAAAAAAGSLLLCLLGLALPGGSALHTKGSVPLDSITFYKVVPKHKFVLVKFDTQYPYGEKQDEFKKLAESSGSSEDLLVAEVGISDYGDKLNTELGEKYKLDKEKFPIFHLFQDGDFDNPLPYSGQIKAGAIQRWLKSNGIYLGMPGCLKEYDMLASKFVSTTEKSERQSLLKKGQESLEKAKETEKKSAEQYLKIMSKILEQGEEFAANEVVRITKLIEKNKMSDGKKEELQKSLNILASFLKKNNEKDEL</sequence>
<dbReference type="Proteomes" id="UP000694522">
    <property type="component" value="Unplaced"/>
</dbReference>
<evidence type="ECO:0000313" key="7">
    <source>
        <dbReference type="Ensembl" id="ENSACOP00000022247.1"/>
    </source>
</evidence>
<feature type="compositionally biased region" description="Low complexity" evidence="3">
    <location>
        <begin position="60"/>
        <end position="70"/>
    </location>
</feature>
<name>A0A8B9GIY4_9PSIT</name>
<organism evidence="7 8">
    <name type="scientific">Amazona collaria</name>
    <name type="common">yellow-billed parrot</name>
    <dbReference type="NCBI Taxonomy" id="241587"/>
    <lineage>
        <taxon>Eukaryota</taxon>
        <taxon>Metazoa</taxon>
        <taxon>Chordata</taxon>
        <taxon>Craniata</taxon>
        <taxon>Vertebrata</taxon>
        <taxon>Euteleostomi</taxon>
        <taxon>Archelosauria</taxon>
        <taxon>Archosauria</taxon>
        <taxon>Dinosauria</taxon>
        <taxon>Saurischia</taxon>
        <taxon>Theropoda</taxon>
        <taxon>Coelurosauria</taxon>
        <taxon>Aves</taxon>
        <taxon>Neognathae</taxon>
        <taxon>Neoaves</taxon>
        <taxon>Telluraves</taxon>
        <taxon>Australaves</taxon>
        <taxon>Psittaciformes</taxon>
        <taxon>Psittacidae</taxon>
        <taxon>Amazona</taxon>
    </lineage>
</organism>
<keyword evidence="2" id="KW-0256">Endoplasmic reticulum</keyword>
<evidence type="ECO:0000256" key="4">
    <source>
        <dbReference type="SAM" id="SignalP"/>
    </source>
</evidence>
<evidence type="ECO:0000259" key="6">
    <source>
        <dbReference type="Pfam" id="PF07912"/>
    </source>
</evidence>
<evidence type="ECO:0000313" key="8">
    <source>
        <dbReference type="Proteomes" id="UP000694522"/>
    </source>
</evidence>
<dbReference type="CDD" id="cd00238">
    <property type="entry name" value="ERp29c"/>
    <property type="match status" value="1"/>
</dbReference>
<dbReference type="InterPro" id="IPR012883">
    <property type="entry name" value="ERp29_N"/>
</dbReference>
<dbReference type="InterPro" id="IPR036356">
    <property type="entry name" value="ERp29_C_sf"/>
</dbReference>
<dbReference type="InterPro" id="IPR011679">
    <property type="entry name" value="ERp29_C"/>
</dbReference>
<dbReference type="InterPro" id="IPR036249">
    <property type="entry name" value="Thioredoxin-like_sf"/>
</dbReference>
<dbReference type="Gene3D" id="1.20.1150.12">
    <property type="entry name" value="Endoplasmic reticulum resident protein 29, C-terminal domain"/>
    <property type="match status" value="1"/>
</dbReference>
<evidence type="ECO:0000256" key="3">
    <source>
        <dbReference type="SAM" id="MobiDB-lite"/>
    </source>
</evidence>
<dbReference type="GO" id="GO:0009306">
    <property type="term" value="P:protein secretion"/>
    <property type="evidence" value="ECO:0007669"/>
    <property type="project" value="InterPro"/>
</dbReference>
<evidence type="ECO:0000256" key="1">
    <source>
        <dbReference type="ARBA" id="ARBA00014173"/>
    </source>
</evidence>
<dbReference type="AlphaFoldDB" id="A0A8B9GIY4"/>
<protein>
    <recommendedName>
        <fullName evidence="1">Endoplasmic reticulum resident protein 29</fullName>
    </recommendedName>
</protein>
<feature type="domain" description="ERp29 N-terminal" evidence="6">
    <location>
        <begin position="117"/>
        <end position="239"/>
    </location>
</feature>
<feature type="region of interest" description="Disordered" evidence="3">
    <location>
        <begin position="60"/>
        <end position="87"/>
    </location>
</feature>
<dbReference type="Pfam" id="PF07912">
    <property type="entry name" value="ERp29_N"/>
    <property type="match status" value="1"/>
</dbReference>
<dbReference type="GO" id="GO:0005788">
    <property type="term" value="C:endoplasmic reticulum lumen"/>
    <property type="evidence" value="ECO:0007669"/>
    <property type="project" value="InterPro"/>
</dbReference>
<dbReference type="InterPro" id="IPR016855">
    <property type="entry name" value="ERp29"/>
</dbReference>
<dbReference type="FunFam" id="3.40.30.10:FF:000133">
    <property type="entry name" value="Endoplasmic reticulum resident protein 29"/>
    <property type="match status" value="1"/>
</dbReference>
<keyword evidence="4" id="KW-0732">Signal</keyword>
<dbReference type="PANTHER" id="PTHR12211:SF0">
    <property type="entry name" value="ENDOPLASMIC RETICULUM RESIDENT PROTEIN 29"/>
    <property type="match status" value="1"/>
</dbReference>